<name>A0A4Y2FR43_ARAVE</name>
<dbReference type="Proteomes" id="UP000499080">
    <property type="component" value="Unassembled WGS sequence"/>
</dbReference>
<sequence length="94" mass="10720">METGGLMRTEEYTQSHAHSSSGCKSGFHNLLMEKDGLMCTEEYTQCHIHSSSDYQYGLYKPLTEKHWIPWFEESISIIYFVASVSLNGTPPIIL</sequence>
<dbReference type="EMBL" id="BGPR01001035">
    <property type="protein sequence ID" value="GBM43611.1"/>
    <property type="molecule type" value="Genomic_DNA"/>
</dbReference>
<reference evidence="2 3" key="1">
    <citation type="journal article" date="2019" name="Sci. Rep.">
        <title>Orb-weaving spider Araneus ventricosus genome elucidates the spidroin gene catalogue.</title>
        <authorList>
            <person name="Kono N."/>
            <person name="Nakamura H."/>
            <person name="Ohtoshi R."/>
            <person name="Moran D.A.P."/>
            <person name="Shinohara A."/>
            <person name="Yoshida Y."/>
            <person name="Fujiwara M."/>
            <person name="Mori M."/>
            <person name="Tomita M."/>
            <person name="Arakawa K."/>
        </authorList>
    </citation>
    <scope>NUCLEOTIDE SEQUENCE [LARGE SCALE GENOMIC DNA]</scope>
</reference>
<comment type="caution">
    <text evidence="2">The sequence shown here is derived from an EMBL/GenBank/DDBJ whole genome shotgun (WGS) entry which is preliminary data.</text>
</comment>
<gene>
    <name evidence="2" type="ORF">AVEN_210552_1</name>
</gene>
<protein>
    <submittedName>
        <fullName evidence="2">Uncharacterized protein</fullName>
    </submittedName>
</protein>
<evidence type="ECO:0000313" key="2">
    <source>
        <dbReference type="EMBL" id="GBM43611.1"/>
    </source>
</evidence>
<accession>A0A4Y2FR43</accession>
<organism evidence="2 3">
    <name type="scientific">Araneus ventricosus</name>
    <name type="common">Orbweaver spider</name>
    <name type="synonym">Epeira ventricosa</name>
    <dbReference type="NCBI Taxonomy" id="182803"/>
    <lineage>
        <taxon>Eukaryota</taxon>
        <taxon>Metazoa</taxon>
        <taxon>Ecdysozoa</taxon>
        <taxon>Arthropoda</taxon>
        <taxon>Chelicerata</taxon>
        <taxon>Arachnida</taxon>
        <taxon>Araneae</taxon>
        <taxon>Araneomorphae</taxon>
        <taxon>Entelegynae</taxon>
        <taxon>Araneoidea</taxon>
        <taxon>Araneidae</taxon>
        <taxon>Araneus</taxon>
    </lineage>
</organism>
<keyword evidence="3" id="KW-1185">Reference proteome</keyword>
<proteinExistence type="predicted"/>
<evidence type="ECO:0000313" key="3">
    <source>
        <dbReference type="Proteomes" id="UP000499080"/>
    </source>
</evidence>
<dbReference type="AlphaFoldDB" id="A0A4Y2FR43"/>
<feature type="compositionally biased region" description="Polar residues" evidence="1">
    <location>
        <begin position="14"/>
        <end position="23"/>
    </location>
</feature>
<evidence type="ECO:0000256" key="1">
    <source>
        <dbReference type="SAM" id="MobiDB-lite"/>
    </source>
</evidence>
<feature type="region of interest" description="Disordered" evidence="1">
    <location>
        <begin position="1"/>
        <end position="23"/>
    </location>
</feature>